<dbReference type="AlphaFoldDB" id="A0A0F9FKX0"/>
<gene>
    <name evidence="1" type="ORF">LCGC14_2017880</name>
</gene>
<organism evidence="1">
    <name type="scientific">marine sediment metagenome</name>
    <dbReference type="NCBI Taxonomy" id="412755"/>
    <lineage>
        <taxon>unclassified sequences</taxon>
        <taxon>metagenomes</taxon>
        <taxon>ecological metagenomes</taxon>
    </lineage>
</organism>
<proteinExistence type="predicted"/>
<accession>A0A0F9FKX0</accession>
<evidence type="ECO:0000313" key="1">
    <source>
        <dbReference type="EMBL" id="KKL79136.1"/>
    </source>
</evidence>
<comment type="caution">
    <text evidence="1">The sequence shown here is derived from an EMBL/GenBank/DDBJ whole genome shotgun (WGS) entry which is preliminary data.</text>
</comment>
<dbReference type="EMBL" id="LAZR01023256">
    <property type="protein sequence ID" value="KKL79136.1"/>
    <property type="molecule type" value="Genomic_DNA"/>
</dbReference>
<protein>
    <submittedName>
        <fullName evidence="1">Uncharacterized protein</fullName>
    </submittedName>
</protein>
<reference evidence="1" key="1">
    <citation type="journal article" date="2015" name="Nature">
        <title>Complex archaea that bridge the gap between prokaryotes and eukaryotes.</title>
        <authorList>
            <person name="Spang A."/>
            <person name="Saw J.H."/>
            <person name="Jorgensen S.L."/>
            <person name="Zaremba-Niedzwiedzka K."/>
            <person name="Martijn J."/>
            <person name="Lind A.E."/>
            <person name="van Eijk R."/>
            <person name="Schleper C."/>
            <person name="Guy L."/>
            <person name="Ettema T.J."/>
        </authorList>
    </citation>
    <scope>NUCLEOTIDE SEQUENCE</scope>
</reference>
<name>A0A0F9FKX0_9ZZZZ</name>
<sequence>MESISSSHLLVENCRFASTSSASSITDYTVRNSKHQAQSGVFDVTGTMTIEGSRVTLPSGSDVTSLNVFHSYLICNDLQNASNSEWFFYNSFSEGLLGNTTTSFTSFNSKFTPNAIRGIFLGDEIDSHTIRRELTQAEMQALNSFPITLISIGASSIGEVISIVVINEFNTAAYGTATQLRFKYSGSGTSLGNTTTSFIQAGADRSEKVALPTSTFEIVKGEDIIVDADADATGGNAATKVHCIIEFKGIIFT</sequence>